<evidence type="ECO:0000256" key="2">
    <source>
        <dbReference type="SAM" id="MobiDB-lite"/>
    </source>
</evidence>
<sequence>MYGPRAATRATRAVRSSATSTRSATARNVPRRTFADSAPSPAGSANAGGVSHGVTGGLIGGTAVLGAGYLYYHFSGAKTLVNTAHQAKSYSDSVADQVKQQLQELKPEGDDVLGAIRQVAEKYASFVPGGRQFVDTSFKDLDAIKSKHEKEFNEIAHATYNELRDTANKNGASIQTMNDIWTILSKRLGQLADLAGDASQQILENHPELKEKLGGQFDQLKSLGDRLGPEAKKQADDTFKQVSDIVKSGATPDAATRAYKLLQEKTQELKKLGDKSWETGYEQIKPYLEKNSQVKDFVEKNMDAMKSGNVRDVIEKVKSAVQSGSTKDLEQYVQEGKKKADQYTNGGVSSWLEALPNGGQILPQLMKLKEAAEQKRPEAQKLVKETIDEISKVLEKKSKEAEELAKK</sequence>
<proteinExistence type="predicted"/>
<evidence type="ECO:0000313" key="4">
    <source>
        <dbReference type="Proteomes" id="UP000016931"/>
    </source>
</evidence>
<dbReference type="SUPFAM" id="SSF69989">
    <property type="entry name" value="C-terminal domain of PLC-beta"/>
    <property type="match status" value="1"/>
</dbReference>
<accession>M3BV87</accession>
<dbReference type="Proteomes" id="UP000016931">
    <property type="component" value="Unassembled WGS sequence"/>
</dbReference>
<dbReference type="AlphaFoldDB" id="M3BV87"/>
<dbReference type="RefSeq" id="XP_016759365.1">
    <property type="nucleotide sequence ID" value="XM_016906030.1"/>
</dbReference>
<evidence type="ECO:0000256" key="1">
    <source>
        <dbReference type="SAM" id="Coils"/>
    </source>
</evidence>
<feature type="coiled-coil region" evidence="1">
    <location>
        <begin position="369"/>
        <end position="407"/>
    </location>
</feature>
<reference evidence="3 4" key="1">
    <citation type="journal article" date="2012" name="PLoS Pathog.">
        <title>Diverse lifestyles and strategies of plant pathogenesis encoded in the genomes of eighteen Dothideomycetes fungi.</title>
        <authorList>
            <person name="Ohm R.A."/>
            <person name="Feau N."/>
            <person name="Henrissat B."/>
            <person name="Schoch C.L."/>
            <person name="Horwitz B.A."/>
            <person name="Barry K.W."/>
            <person name="Condon B.J."/>
            <person name="Copeland A.C."/>
            <person name="Dhillon B."/>
            <person name="Glaser F."/>
            <person name="Hesse C.N."/>
            <person name="Kosti I."/>
            <person name="LaButti K."/>
            <person name="Lindquist E.A."/>
            <person name="Lucas S."/>
            <person name="Salamov A.A."/>
            <person name="Bradshaw R.E."/>
            <person name="Ciuffetti L."/>
            <person name="Hamelin R.C."/>
            <person name="Kema G.H.J."/>
            <person name="Lawrence C."/>
            <person name="Scott J.A."/>
            <person name="Spatafora J.W."/>
            <person name="Turgeon B.G."/>
            <person name="de Wit P.J.G.M."/>
            <person name="Zhong S."/>
            <person name="Goodwin S.B."/>
            <person name="Grigoriev I.V."/>
        </authorList>
    </citation>
    <scope>NUCLEOTIDE SEQUENCE [LARGE SCALE GENOMIC DNA]</scope>
    <source>
        <strain evidence="3 4">SO2202</strain>
    </source>
</reference>
<dbReference type="OMA" id="QIMDNHP"/>
<name>M3BV87_SPHMS</name>
<dbReference type="OrthoDB" id="3883941at2759"/>
<keyword evidence="1" id="KW-0175">Coiled coil</keyword>
<dbReference type="EMBL" id="KB456266">
    <property type="protein sequence ID" value="EMF11244.1"/>
    <property type="molecule type" value="Genomic_DNA"/>
</dbReference>
<protein>
    <submittedName>
        <fullName evidence="3">Uncharacterized protein</fullName>
    </submittedName>
</protein>
<feature type="compositionally biased region" description="Low complexity" evidence="2">
    <location>
        <begin position="35"/>
        <end position="48"/>
    </location>
</feature>
<dbReference type="STRING" id="692275.M3BV87"/>
<evidence type="ECO:0000313" key="3">
    <source>
        <dbReference type="EMBL" id="EMF11244.1"/>
    </source>
</evidence>
<keyword evidence="4" id="KW-1185">Reference proteome</keyword>
<feature type="compositionally biased region" description="Low complexity" evidence="2">
    <location>
        <begin position="1"/>
        <end position="27"/>
    </location>
</feature>
<gene>
    <name evidence="3" type="ORF">SEPMUDRAFT_150226</name>
</gene>
<organism evidence="3 4">
    <name type="scientific">Sphaerulina musiva (strain SO2202)</name>
    <name type="common">Poplar stem canker fungus</name>
    <name type="synonym">Septoria musiva</name>
    <dbReference type="NCBI Taxonomy" id="692275"/>
    <lineage>
        <taxon>Eukaryota</taxon>
        <taxon>Fungi</taxon>
        <taxon>Dikarya</taxon>
        <taxon>Ascomycota</taxon>
        <taxon>Pezizomycotina</taxon>
        <taxon>Dothideomycetes</taxon>
        <taxon>Dothideomycetidae</taxon>
        <taxon>Mycosphaerellales</taxon>
        <taxon>Mycosphaerellaceae</taxon>
        <taxon>Sphaerulina</taxon>
    </lineage>
</organism>
<feature type="region of interest" description="Disordered" evidence="2">
    <location>
        <begin position="1"/>
        <end position="48"/>
    </location>
</feature>
<dbReference type="eggNOG" id="ENOG502RHGF">
    <property type="taxonomic scope" value="Eukaryota"/>
</dbReference>
<dbReference type="GeneID" id="27903167"/>
<dbReference type="HOGENOM" id="CLU_033245_0_0_1"/>